<proteinExistence type="predicted"/>
<accession>D3ATL5</accession>
<name>D3ATL5_9FIRM</name>
<evidence type="ECO:0000313" key="2">
    <source>
        <dbReference type="Proteomes" id="UP000004968"/>
    </source>
</evidence>
<sequence>MRLKRNRLKTYSHRSAISKKDNEGNSYIEYGLPSSFEAEVWPAGGKLQAEMYGQRVNHIQNCRINAGYEVMADEKGRVSYRIGYTTIQEGDGICVYVPGEQEPDYRIVAIRPYRYLTLEVERI</sequence>
<evidence type="ECO:0000313" key="1">
    <source>
        <dbReference type="EMBL" id="EFC94842.1"/>
    </source>
</evidence>
<dbReference type="AlphaFoldDB" id="D3ATL5"/>
<dbReference type="HOGENOM" id="CLU_168871_0_0_9"/>
<dbReference type="RefSeq" id="WP_006777378.1">
    <property type="nucleotide sequence ID" value="NZ_GG667938.1"/>
</dbReference>
<dbReference type="Proteomes" id="UP000004968">
    <property type="component" value="Unassembled WGS sequence"/>
</dbReference>
<protein>
    <recommendedName>
        <fullName evidence="3">Phage head-tail adaptor</fullName>
    </recommendedName>
</protein>
<gene>
    <name evidence="1" type="ORF">CLOSTHATH_06974</name>
</gene>
<dbReference type="GeneID" id="93149047"/>
<reference evidence="1 2" key="1">
    <citation type="submission" date="2010-01" db="EMBL/GenBank/DDBJ databases">
        <authorList>
            <person name="Weinstock G."/>
            <person name="Sodergren E."/>
            <person name="Clifton S."/>
            <person name="Fulton L."/>
            <person name="Fulton B."/>
            <person name="Courtney L."/>
            <person name="Fronick C."/>
            <person name="Harrison M."/>
            <person name="Strong C."/>
            <person name="Farmer C."/>
            <person name="Delahaunty K."/>
            <person name="Markovic C."/>
            <person name="Hall O."/>
            <person name="Minx P."/>
            <person name="Tomlinson C."/>
            <person name="Mitreva M."/>
            <person name="Nelson J."/>
            <person name="Hou S."/>
            <person name="Wollam A."/>
            <person name="Pepin K.H."/>
            <person name="Johnson M."/>
            <person name="Bhonagiri V."/>
            <person name="Nash W.E."/>
            <person name="Warren W."/>
            <person name="Chinwalla A."/>
            <person name="Mardis E.R."/>
            <person name="Wilson R.K."/>
        </authorList>
    </citation>
    <scope>NUCLEOTIDE SEQUENCE [LARGE SCALE GENOMIC DNA]</scope>
    <source>
        <strain evidence="1 2">DSM 13479</strain>
    </source>
</reference>
<dbReference type="EMBL" id="ACIO01000911">
    <property type="protein sequence ID" value="EFC94842.1"/>
    <property type="molecule type" value="Genomic_DNA"/>
</dbReference>
<evidence type="ECO:0008006" key="3">
    <source>
        <dbReference type="Google" id="ProtNLM"/>
    </source>
</evidence>
<organism evidence="1 2">
    <name type="scientific">Hungatella hathewayi DSM 13479</name>
    <dbReference type="NCBI Taxonomy" id="566550"/>
    <lineage>
        <taxon>Bacteria</taxon>
        <taxon>Bacillati</taxon>
        <taxon>Bacillota</taxon>
        <taxon>Clostridia</taxon>
        <taxon>Lachnospirales</taxon>
        <taxon>Lachnospiraceae</taxon>
        <taxon>Hungatella</taxon>
    </lineage>
</organism>
<comment type="caution">
    <text evidence="1">The sequence shown here is derived from an EMBL/GenBank/DDBJ whole genome shotgun (WGS) entry which is preliminary data.</text>
</comment>